<dbReference type="RefSeq" id="WP_072371141.1">
    <property type="nucleotide sequence ID" value="NZ_FNXB01000004.1"/>
</dbReference>
<evidence type="ECO:0000313" key="1">
    <source>
        <dbReference type="EMBL" id="SEH51261.1"/>
    </source>
</evidence>
<evidence type="ECO:0000313" key="2">
    <source>
        <dbReference type="EMBL" id="SEN04840.1"/>
    </source>
</evidence>
<accession>A0A1H8DC45</accession>
<dbReference type="Proteomes" id="UP000183063">
    <property type="component" value="Unassembled WGS sequence"/>
</dbReference>
<keyword evidence="4" id="KW-1185">Reference proteome</keyword>
<dbReference type="AlphaFoldDB" id="A0A1H8DC45"/>
<organism evidence="1 3">
    <name type="scientific">Rhizobium tibeticum</name>
    <dbReference type="NCBI Taxonomy" id="501024"/>
    <lineage>
        <taxon>Bacteria</taxon>
        <taxon>Pseudomonadati</taxon>
        <taxon>Pseudomonadota</taxon>
        <taxon>Alphaproteobacteria</taxon>
        <taxon>Hyphomicrobiales</taxon>
        <taxon>Rhizobiaceae</taxon>
        <taxon>Rhizobium/Agrobacterium group</taxon>
        <taxon>Rhizobium</taxon>
    </lineage>
</organism>
<sequence>MSLLNLLSLDDDGIDCVTSVVRKWCEQHGVELDSQRGHEAMATAIQLVTAGEKSPEIVADALSRHLAAVQDTDLRTLN</sequence>
<protein>
    <submittedName>
        <fullName evidence="1">Uncharacterized protein</fullName>
    </submittedName>
</protein>
<dbReference type="EMBL" id="FOCV01000002">
    <property type="protein sequence ID" value="SEN04840.1"/>
    <property type="molecule type" value="Genomic_DNA"/>
</dbReference>
<reference evidence="3" key="1">
    <citation type="submission" date="2016-10" db="EMBL/GenBank/DDBJ databases">
        <authorList>
            <person name="Wibberg D."/>
        </authorList>
    </citation>
    <scope>NUCLEOTIDE SEQUENCE [LARGE SCALE GENOMIC DNA]</scope>
</reference>
<evidence type="ECO:0000313" key="4">
    <source>
        <dbReference type="Proteomes" id="UP000198939"/>
    </source>
</evidence>
<reference evidence="2 4" key="2">
    <citation type="submission" date="2016-10" db="EMBL/GenBank/DDBJ databases">
        <authorList>
            <person name="Varghese N."/>
            <person name="Submissions S."/>
        </authorList>
    </citation>
    <scope>NUCLEOTIDE SEQUENCE [LARGE SCALE GENOMIC DNA]</scope>
    <source>
        <strain evidence="2 4">CGMCC 1.7071</strain>
    </source>
</reference>
<dbReference type="OrthoDB" id="8278137at2"/>
<name>A0A1H8DC45_9HYPH</name>
<reference evidence="1" key="3">
    <citation type="submission" date="2016-10" db="EMBL/GenBank/DDBJ databases">
        <authorList>
            <person name="de Groot N.N."/>
        </authorList>
    </citation>
    <scope>NUCLEOTIDE SEQUENCE [LARGE SCALE GENOMIC DNA]</scope>
    <source>
        <strain evidence="1">CCBAU85039</strain>
    </source>
</reference>
<dbReference type="Proteomes" id="UP000198939">
    <property type="component" value="Unassembled WGS sequence"/>
</dbReference>
<proteinExistence type="predicted"/>
<gene>
    <name evidence="1" type="ORF">RTCCBAU85039_0823</name>
    <name evidence="2" type="ORF">SAMN05216228_10022</name>
</gene>
<dbReference type="EMBL" id="FNXB01000004">
    <property type="protein sequence ID" value="SEH51261.1"/>
    <property type="molecule type" value="Genomic_DNA"/>
</dbReference>
<evidence type="ECO:0000313" key="3">
    <source>
        <dbReference type="Proteomes" id="UP000183063"/>
    </source>
</evidence>